<dbReference type="AlphaFoldDB" id="A0A8S2ALR0"/>
<proteinExistence type="predicted"/>
<accession>A0A8S2ALR0</accession>
<feature type="region of interest" description="Disordered" evidence="1">
    <location>
        <begin position="1"/>
        <end position="38"/>
    </location>
</feature>
<evidence type="ECO:0000256" key="1">
    <source>
        <dbReference type="SAM" id="MobiDB-lite"/>
    </source>
</evidence>
<evidence type="ECO:0000313" key="3">
    <source>
        <dbReference type="Proteomes" id="UP000682877"/>
    </source>
</evidence>
<protein>
    <submittedName>
        <fullName evidence="2">Uncharacterized protein</fullName>
    </submittedName>
</protein>
<feature type="compositionally biased region" description="Polar residues" evidence="1">
    <location>
        <begin position="1"/>
        <end position="15"/>
    </location>
</feature>
<dbReference type="Proteomes" id="UP000682877">
    <property type="component" value="Chromosome 6"/>
</dbReference>
<keyword evidence="3" id="KW-1185">Reference proteome</keyword>
<name>A0A8S2ALR0_ARAAE</name>
<dbReference type="EMBL" id="LR999456">
    <property type="protein sequence ID" value="CAE6085632.1"/>
    <property type="molecule type" value="Genomic_DNA"/>
</dbReference>
<dbReference type="InterPro" id="IPR005358">
    <property type="entry name" value="Puta_zinc/iron-chelating_dom"/>
</dbReference>
<dbReference type="PANTHER" id="PTHR36791">
    <property type="entry name" value="OS03G0363400 PROTEIN"/>
    <property type="match status" value="1"/>
</dbReference>
<gene>
    <name evidence="2" type="ORF">AARE701A_LOCUS14288</name>
</gene>
<evidence type="ECO:0000313" key="2">
    <source>
        <dbReference type="EMBL" id="CAE6085632.1"/>
    </source>
</evidence>
<organism evidence="2 3">
    <name type="scientific">Arabidopsis arenosa</name>
    <name type="common">Sand rock-cress</name>
    <name type="synonym">Cardaminopsis arenosa</name>
    <dbReference type="NCBI Taxonomy" id="38785"/>
    <lineage>
        <taxon>Eukaryota</taxon>
        <taxon>Viridiplantae</taxon>
        <taxon>Streptophyta</taxon>
        <taxon>Embryophyta</taxon>
        <taxon>Tracheophyta</taxon>
        <taxon>Spermatophyta</taxon>
        <taxon>Magnoliopsida</taxon>
        <taxon>eudicotyledons</taxon>
        <taxon>Gunneridae</taxon>
        <taxon>Pentapetalae</taxon>
        <taxon>rosids</taxon>
        <taxon>malvids</taxon>
        <taxon>Brassicales</taxon>
        <taxon>Brassicaceae</taxon>
        <taxon>Camelineae</taxon>
        <taxon>Arabidopsis</taxon>
    </lineage>
</organism>
<feature type="compositionally biased region" description="Polar residues" evidence="1">
    <location>
        <begin position="29"/>
        <end position="38"/>
    </location>
</feature>
<sequence>MSTTIISATRRSQVPQPKAKKVKAENKRPTTTSTSGFSARTKELTWQCVEGCGACCKIAKDFAFATPDEIFDNPDDVELYRSMIGDDGWCINYNKATRKCSIYADRPYFCRVEPEVFKSLYGIEEKKFNKEAVSCCIDTIKTIYGPDSKELDNFNRAIRSSPSSS</sequence>
<dbReference type="Pfam" id="PF03692">
    <property type="entry name" value="CxxCxxCC"/>
    <property type="match status" value="1"/>
</dbReference>
<reference evidence="2" key="1">
    <citation type="submission" date="2021-01" db="EMBL/GenBank/DDBJ databases">
        <authorList>
            <person name="Bezrukov I."/>
        </authorList>
    </citation>
    <scope>NUCLEOTIDE SEQUENCE</scope>
</reference>
<dbReference type="PANTHER" id="PTHR36791:SF2">
    <property type="entry name" value="OS03G0363400 PROTEIN"/>
    <property type="match status" value="1"/>
</dbReference>